<evidence type="ECO:0008006" key="3">
    <source>
        <dbReference type="Google" id="ProtNLM"/>
    </source>
</evidence>
<dbReference type="AlphaFoldDB" id="A0A370HQN9"/>
<protein>
    <recommendedName>
        <fullName evidence="3">Chemotaxis protein CheW</fullName>
    </recommendedName>
</protein>
<evidence type="ECO:0000313" key="2">
    <source>
        <dbReference type="Proteomes" id="UP000254925"/>
    </source>
</evidence>
<accession>A0A370HQN9</accession>
<keyword evidence="2" id="KW-1185">Reference proteome</keyword>
<name>A0A370HQN9_9HYPH</name>
<dbReference type="EMBL" id="QQBB01000002">
    <property type="protein sequence ID" value="RDI60615.1"/>
    <property type="molecule type" value="Genomic_DNA"/>
</dbReference>
<organism evidence="1 2">
    <name type="scientific">Microvirga subterranea</name>
    <dbReference type="NCBI Taxonomy" id="186651"/>
    <lineage>
        <taxon>Bacteria</taxon>
        <taxon>Pseudomonadati</taxon>
        <taxon>Pseudomonadota</taxon>
        <taxon>Alphaproteobacteria</taxon>
        <taxon>Hyphomicrobiales</taxon>
        <taxon>Methylobacteriaceae</taxon>
        <taxon>Microvirga</taxon>
    </lineage>
</organism>
<gene>
    <name evidence="1" type="ORF">DES45_1021</name>
</gene>
<comment type="caution">
    <text evidence="1">The sequence shown here is derived from an EMBL/GenBank/DDBJ whole genome shotgun (WGS) entry which is preliminary data.</text>
</comment>
<proteinExistence type="predicted"/>
<feature type="non-terminal residue" evidence="1">
    <location>
        <position position="1"/>
    </location>
</feature>
<dbReference type="Proteomes" id="UP000254925">
    <property type="component" value="Unassembled WGS sequence"/>
</dbReference>
<evidence type="ECO:0000313" key="1">
    <source>
        <dbReference type="EMBL" id="RDI60615.1"/>
    </source>
</evidence>
<sequence>LQPNPVHLDPRWASLSHGVHQLNATLLVILNVDQVLQFDIQQAA</sequence>
<reference evidence="1 2" key="1">
    <citation type="submission" date="2018-07" db="EMBL/GenBank/DDBJ databases">
        <title>Genomic Encyclopedia of Type Strains, Phase IV (KMG-IV): sequencing the most valuable type-strain genomes for metagenomic binning, comparative biology and taxonomic classification.</title>
        <authorList>
            <person name="Goeker M."/>
        </authorList>
    </citation>
    <scope>NUCLEOTIDE SEQUENCE [LARGE SCALE GENOMIC DNA]</scope>
    <source>
        <strain evidence="1 2">DSM 14364</strain>
    </source>
</reference>